<evidence type="ECO:0000259" key="2">
    <source>
        <dbReference type="Pfam" id="PF00109"/>
    </source>
</evidence>
<dbReference type="InterPro" id="IPR014030">
    <property type="entry name" value="Ketoacyl_synth_N"/>
</dbReference>
<dbReference type="AlphaFoldDB" id="A0A7W9FXW6"/>
<dbReference type="GO" id="GO:0004315">
    <property type="term" value="F:3-oxoacyl-[acyl-carrier-protein] synthase activity"/>
    <property type="evidence" value="ECO:0007669"/>
    <property type="project" value="UniProtKB-EC"/>
</dbReference>
<organism evidence="3 4">
    <name type="scientific">Nonomuraea jabiensis</name>
    <dbReference type="NCBI Taxonomy" id="882448"/>
    <lineage>
        <taxon>Bacteria</taxon>
        <taxon>Bacillati</taxon>
        <taxon>Actinomycetota</taxon>
        <taxon>Actinomycetes</taxon>
        <taxon>Streptosporangiales</taxon>
        <taxon>Streptosporangiaceae</taxon>
        <taxon>Nonomuraea</taxon>
    </lineage>
</organism>
<sequence>MNAPVRVRVLGLGMIAPGALRPARALEPPVEPFPGWFDAEALLPGRGYRKLPPACRYLLAAARSALDDTGTWFAGLPPQDRAAVIGGNNAGAALQDDFDRTVIATGAADLSPARVPYMALSMFGGRLAPEHGLQALVLTTNSPAVAGLEAVQTAARALAAGRATAVLAGAVEDRPAPVQGGGSAHDLGAAVLVCVQEGVPVAGERAYGHCSVRGAFVGAAGGVPETSDVLDPLWKELLADGRPVARIDAVLDDSPAGAAVAGWLAARAGDRAVTILTRPPGSGSLAPLRRVVGRMAAGTAERAVVLAVSTHGHVSIADVLPGTANPYTSTEQASPTPKGRTPWQP</sequence>
<protein>
    <submittedName>
        <fullName evidence="3">3-oxoacyl-[acyl-carrier-protein] synthase II</fullName>
        <ecNumber evidence="3">2.3.1.179</ecNumber>
    </submittedName>
</protein>
<dbReference type="EMBL" id="JACHMB010000001">
    <property type="protein sequence ID" value="MBB5773587.1"/>
    <property type="molecule type" value="Genomic_DNA"/>
</dbReference>
<keyword evidence="4" id="KW-1185">Reference proteome</keyword>
<keyword evidence="3" id="KW-0012">Acyltransferase</keyword>
<dbReference type="RefSeq" id="WP_185067552.1">
    <property type="nucleotide sequence ID" value="NZ_JACHMB010000001.1"/>
</dbReference>
<reference evidence="3 4" key="1">
    <citation type="submission" date="2020-08" db="EMBL/GenBank/DDBJ databases">
        <title>Sequencing the genomes of 1000 actinobacteria strains.</title>
        <authorList>
            <person name="Klenk H.-P."/>
        </authorList>
    </citation>
    <scope>NUCLEOTIDE SEQUENCE [LARGE SCALE GENOMIC DNA]</scope>
    <source>
        <strain evidence="3 4">DSM 45507</strain>
    </source>
</reference>
<dbReference type="Gene3D" id="3.40.47.10">
    <property type="match status" value="1"/>
</dbReference>
<proteinExistence type="predicted"/>
<evidence type="ECO:0000313" key="3">
    <source>
        <dbReference type="EMBL" id="MBB5773587.1"/>
    </source>
</evidence>
<evidence type="ECO:0000256" key="1">
    <source>
        <dbReference type="SAM" id="MobiDB-lite"/>
    </source>
</evidence>
<evidence type="ECO:0000313" key="4">
    <source>
        <dbReference type="Proteomes" id="UP000579153"/>
    </source>
</evidence>
<dbReference type="Pfam" id="PF00109">
    <property type="entry name" value="ketoacyl-synt"/>
    <property type="match status" value="1"/>
</dbReference>
<feature type="region of interest" description="Disordered" evidence="1">
    <location>
        <begin position="319"/>
        <end position="345"/>
    </location>
</feature>
<dbReference type="Proteomes" id="UP000579153">
    <property type="component" value="Unassembled WGS sequence"/>
</dbReference>
<feature type="compositionally biased region" description="Polar residues" evidence="1">
    <location>
        <begin position="325"/>
        <end position="335"/>
    </location>
</feature>
<dbReference type="InterPro" id="IPR016039">
    <property type="entry name" value="Thiolase-like"/>
</dbReference>
<keyword evidence="3" id="KW-0808">Transferase</keyword>
<comment type="caution">
    <text evidence="3">The sequence shown here is derived from an EMBL/GenBank/DDBJ whole genome shotgun (WGS) entry which is preliminary data.</text>
</comment>
<gene>
    <name evidence="3" type="ORF">HD596_000343</name>
</gene>
<feature type="domain" description="Beta-ketoacyl synthase-like N-terminal" evidence="2">
    <location>
        <begin position="47"/>
        <end position="174"/>
    </location>
</feature>
<name>A0A7W9FXW6_9ACTN</name>
<accession>A0A7W9FXW6</accession>
<dbReference type="SUPFAM" id="SSF53901">
    <property type="entry name" value="Thiolase-like"/>
    <property type="match status" value="1"/>
</dbReference>
<dbReference type="EC" id="2.3.1.179" evidence="3"/>